<comment type="caution">
    <text evidence="7">The sequence shown here is derived from an EMBL/GenBank/DDBJ whole genome shotgun (WGS) entry which is preliminary data.</text>
</comment>
<protein>
    <submittedName>
        <fullName evidence="7">Glycosyl hydrolase</fullName>
    </submittedName>
</protein>
<evidence type="ECO:0000259" key="6">
    <source>
        <dbReference type="PROSITE" id="PS51762"/>
    </source>
</evidence>
<dbReference type="GO" id="GO:0009251">
    <property type="term" value="P:glucan catabolic process"/>
    <property type="evidence" value="ECO:0007669"/>
    <property type="project" value="TreeGrafter"/>
</dbReference>
<evidence type="ECO:0000256" key="5">
    <source>
        <dbReference type="SAM" id="Phobius"/>
    </source>
</evidence>
<keyword evidence="5" id="KW-1133">Transmembrane helix</keyword>
<dbReference type="GO" id="GO:0004553">
    <property type="term" value="F:hydrolase activity, hydrolyzing O-glycosyl compounds"/>
    <property type="evidence" value="ECO:0007669"/>
    <property type="project" value="InterPro"/>
</dbReference>
<dbReference type="Gene3D" id="2.60.120.200">
    <property type="match status" value="1"/>
</dbReference>
<dbReference type="PANTHER" id="PTHR10963:SF24">
    <property type="entry name" value="GLYCOSIDASE C21B10.07-RELATED"/>
    <property type="match status" value="1"/>
</dbReference>
<proteinExistence type="inferred from homology"/>
<dbReference type="FunFam" id="2.60.120.200:FF:000114">
    <property type="entry name" value="Probable endo-1,3(4)-beta-glucanase NFIA_089530"/>
    <property type="match status" value="1"/>
</dbReference>
<dbReference type="STRING" id="1097556.R4X862"/>
<reference evidence="7 8" key="1">
    <citation type="journal article" date="2013" name="MBio">
        <title>Genome sequencing of the plant pathogen Taphrina deformans, the causal agent of peach leaf curl.</title>
        <authorList>
            <person name="Cisse O.H."/>
            <person name="Almeida J.M.G.C.F."/>
            <person name="Fonseca A."/>
            <person name="Kumar A.A."/>
            <person name="Salojaervi J."/>
            <person name="Overmyer K."/>
            <person name="Hauser P.M."/>
            <person name="Pagni M."/>
        </authorList>
    </citation>
    <scope>NUCLEOTIDE SEQUENCE [LARGE SCALE GENOMIC DNA]</scope>
    <source>
        <strain evidence="8">PYCC 5710 / ATCC 11124 / CBS 356.35 / IMI 108563 / JCM 9778 / NBRC 8474</strain>
    </source>
</reference>
<name>R4X862_TAPDE</name>
<evidence type="ECO:0000256" key="2">
    <source>
        <dbReference type="ARBA" id="ARBA00022801"/>
    </source>
</evidence>
<dbReference type="CDD" id="cd02181">
    <property type="entry name" value="GH16_fungal_Lam16A_glucanase"/>
    <property type="match status" value="1"/>
</dbReference>
<dbReference type="PANTHER" id="PTHR10963">
    <property type="entry name" value="GLYCOSYL HYDROLASE-RELATED"/>
    <property type="match status" value="1"/>
</dbReference>
<feature type="region of interest" description="Disordered" evidence="4">
    <location>
        <begin position="1"/>
        <end position="36"/>
    </location>
</feature>
<keyword evidence="3" id="KW-0326">Glycosidase</keyword>
<evidence type="ECO:0000313" key="8">
    <source>
        <dbReference type="Proteomes" id="UP000013776"/>
    </source>
</evidence>
<gene>
    <name evidence="7" type="ORF">TAPDE_001540</name>
</gene>
<dbReference type="OrthoDB" id="192832at2759"/>
<keyword evidence="5" id="KW-0472">Membrane</keyword>
<keyword evidence="5" id="KW-0812">Transmembrane</keyword>
<evidence type="ECO:0000313" key="7">
    <source>
        <dbReference type="EMBL" id="CCG81714.1"/>
    </source>
</evidence>
<feature type="compositionally biased region" description="Polar residues" evidence="4">
    <location>
        <begin position="7"/>
        <end position="34"/>
    </location>
</feature>
<dbReference type="Proteomes" id="UP000013776">
    <property type="component" value="Unassembled WGS sequence"/>
</dbReference>
<organism evidence="7 8">
    <name type="scientific">Taphrina deformans (strain PYCC 5710 / ATCC 11124 / CBS 356.35 / IMI 108563 / JCM 9778 / NBRC 8474)</name>
    <name type="common">Peach leaf curl fungus</name>
    <name type="synonym">Lalaria deformans</name>
    <dbReference type="NCBI Taxonomy" id="1097556"/>
    <lineage>
        <taxon>Eukaryota</taxon>
        <taxon>Fungi</taxon>
        <taxon>Dikarya</taxon>
        <taxon>Ascomycota</taxon>
        <taxon>Taphrinomycotina</taxon>
        <taxon>Taphrinomycetes</taxon>
        <taxon>Taphrinales</taxon>
        <taxon>Taphrinaceae</taxon>
        <taxon>Taphrina</taxon>
    </lineage>
</organism>
<evidence type="ECO:0000256" key="3">
    <source>
        <dbReference type="ARBA" id="ARBA00023295"/>
    </source>
</evidence>
<keyword evidence="2 7" id="KW-0378">Hydrolase</keyword>
<comment type="similarity">
    <text evidence="1">Belongs to the glycosyl hydrolase 16 family.</text>
</comment>
<dbReference type="InterPro" id="IPR050546">
    <property type="entry name" value="Glycosyl_Hydrlase_16"/>
</dbReference>
<dbReference type="Pfam" id="PF26113">
    <property type="entry name" value="GH16_XgeA"/>
    <property type="match status" value="1"/>
</dbReference>
<dbReference type="AlphaFoldDB" id="R4X862"/>
<evidence type="ECO:0000256" key="1">
    <source>
        <dbReference type="ARBA" id="ARBA00006865"/>
    </source>
</evidence>
<keyword evidence="8" id="KW-1185">Reference proteome</keyword>
<feature type="transmembrane region" description="Helical" evidence="5">
    <location>
        <begin position="45"/>
        <end position="67"/>
    </location>
</feature>
<dbReference type="InterPro" id="IPR013320">
    <property type="entry name" value="ConA-like_dom_sf"/>
</dbReference>
<dbReference type="PROSITE" id="PS51762">
    <property type="entry name" value="GH16_2"/>
    <property type="match status" value="1"/>
</dbReference>
<dbReference type="InterPro" id="IPR000757">
    <property type="entry name" value="Beta-glucanase-like"/>
</dbReference>
<dbReference type="eggNOG" id="ENOG502QUM3">
    <property type="taxonomic scope" value="Eukaryota"/>
</dbReference>
<accession>R4X862</accession>
<dbReference type="EMBL" id="CAHR02000056">
    <property type="protein sequence ID" value="CCG81714.1"/>
    <property type="molecule type" value="Genomic_DNA"/>
</dbReference>
<sequence>MSKGFTDVNQTATSSSENLSQQKEFSANGNSLDSATRRQKRKRTLLVVGVVAGVVILALALGLGLGLGRKHEITAPKYPSENYALVEQYQGTDFFNKFDYWSDADPTNGFTLYQLRANSQYENYTYASSTSAIIRPDTNATATGVNSVRIQSTKNYTQGLFVLDLAHMPHGCGTWPAFWTCDTDNWPTHGEIDIMEGVNLNTHNQMTLHTSDGCTMKNVARNETGAVLTKDCHSGAGATSGAGCGVNDTTHAALSYGAGFNANGGGFYAMDWRSTGIRVWFFPRTALPSDLQVLSDDPTSTAVPTMQNWGQAVANYPAGNCDIDSHFKNHKIIFDLTFCGDWAGAASSWNTTTCYDATTAPTCAKYMANSPSDLADAYFEIKSLNVYQYSGEGASVVGSEYYASSSTSATVQVASSTARTGAAASARS</sequence>
<evidence type="ECO:0000256" key="4">
    <source>
        <dbReference type="SAM" id="MobiDB-lite"/>
    </source>
</evidence>
<feature type="domain" description="GH16" evidence="6">
    <location>
        <begin position="71"/>
        <end position="351"/>
    </location>
</feature>
<dbReference type="VEuPathDB" id="FungiDB:TAPDE_001540"/>
<dbReference type="SUPFAM" id="SSF49899">
    <property type="entry name" value="Concanavalin A-like lectins/glucanases"/>
    <property type="match status" value="1"/>
</dbReference>